<reference evidence="2" key="1">
    <citation type="submission" date="2020-06" db="EMBL/GenBank/DDBJ databases">
        <title>Legume-microbial interactions unlock mineral nutrients during tropical forest succession.</title>
        <authorList>
            <person name="Epihov D.Z."/>
        </authorList>
    </citation>
    <scope>NUCLEOTIDE SEQUENCE [LARGE SCALE GENOMIC DNA]</scope>
    <source>
        <strain evidence="2">Pan2503</strain>
    </source>
</reference>
<feature type="non-terminal residue" evidence="2">
    <location>
        <position position="181"/>
    </location>
</feature>
<feature type="transmembrane region" description="Helical" evidence="1">
    <location>
        <begin position="147"/>
        <end position="168"/>
    </location>
</feature>
<evidence type="ECO:0000256" key="1">
    <source>
        <dbReference type="SAM" id="Phobius"/>
    </source>
</evidence>
<evidence type="ECO:0000313" key="3">
    <source>
        <dbReference type="Proteomes" id="UP000567293"/>
    </source>
</evidence>
<sequence>MSDRTVKAWPQVYARIGGALYLIIIVIGLFGEAFVRDKLIVSGDATATAKNIMASESLWRFHIAAELFLLICAIVLLMILFVLLRPVSRELTLLAAFFNLVSIGLEAATTMYLIVALFPMGSSAYLKVFAPEQLYAMATLSLKSHGYGFGVSLIFFGCFCVVIGRVIFRSGFLPKAVGVLM</sequence>
<dbReference type="InterPro" id="IPR025495">
    <property type="entry name" value="DUF4386"/>
</dbReference>
<feature type="transmembrane region" description="Helical" evidence="1">
    <location>
        <begin position="63"/>
        <end position="84"/>
    </location>
</feature>
<dbReference type="AlphaFoldDB" id="A0A7V8NTE0"/>
<protein>
    <submittedName>
        <fullName evidence="2">DUF4386 domain-containing protein</fullName>
    </submittedName>
</protein>
<evidence type="ECO:0000313" key="2">
    <source>
        <dbReference type="EMBL" id="MBA0087184.1"/>
    </source>
</evidence>
<keyword evidence="3" id="KW-1185">Reference proteome</keyword>
<dbReference type="EMBL" id="JACDQQ010001870">
    <property type="protein sequence ID" value="MBA0087184.1"/>
    <property type="molecule type" value="Genomic_DNA"/>
</dbReference>
<feature type="transmembrane region" description="Helical" evidence="1">
    <location>
        <begin position="12"/>
        <end position="31"/>
    </location>
</feature>
<comment type="caution">
    <text evidence="2">The sequence shown here is derived from an EMBL/GenBank/DDBJ whole genome shotgun (WGS) entry which is preliminary data.</text>
</comment>
<gene>
    <name evidence="2" type="ORF">HRJ53_19545</name>
</gene>
<dbReference type="Proteomes" id="UP000567293">
    <property type="component" value="Unassembled WGS sequence"/>
</dbReference>
<keyword evidence="1" id="KW-0472">Membrane</keyword>
<accession>A0A7V8NTE0</accession>
<keyword evidence="1" id="KW-1133">Transmembrane helix</keyword>
<name>A0A7V8NTE0_9BACT</name>
<proteinExistence type="predicted"/>
<feature type="transmembrane region" description="Helical" evidence="1">
    <location>
        <begin position="91"/>
        <end position="118"/>
    </location>
</feature>
<keyword evidence="1" id="KW-0812">Transmembrane</keyword>
<organism evidence="2 3">
    <name type="scientific">Candidatus Acidiferrum panamense</name>
    <dbReference type="NCBI Taxonomy" id="2741543"/>
    <lineage>
        <taxon>Bacteria</taxon>
        <taxon>Pseudomonadati</taxon>
        <taxon>Acidobacteriota</taxon>
        <taxon>Terriglobia</taxon>
        <taxon>Candidatus Acidiferrales</taxon>
        <taxon>Candidatus Acidiferrum</taxon>
    </lineage>
</organism>
<dbReference type="Pfam" id="PF14329">
    <property type="entry name" value="DUF4386"/>
    <property type="match status" value="1"/>
</dbReference>